<dbReference type="Proteomes" id="UP001055439">
    <property type="component" value="Chromosome 1"/>
</dbReference>
<proteinExistence type="predicted"/>
<protein>
    <submittedName>
        <fullName evidence="2">Uncharacterized protein</fullName>
    </submittedName>
</protein>
<feature type="compositionally biased region" description="Basic residues" evidence="1">
    <location>
        <begin position="42"/>
        <end position="54"/>
    </location>
</feature>
<feature type="compositionally biased region" description="Low complexity" evidence="1">
    <location>
        <begin position="55"/>
        <end position="72"/>
    </location>
</feature>
<evidence type="ECO:0000256" key="1">
    <source>
        <dbReference type="SAM" id="MobiDB-lite"/>
    </source>
</evidence>
<feature type="non-terminal residue" evidence="2">
    <location>
        <position position="1"/>
    </location>
</feature>
<evidence type="ECO:0000313" key="3">
    <source>
        <dbReference type="Proteomes" id="UP001055439"/>
    </source>
</evidence>
<organism evidence="2 3">
    <name type="scientific">Musa troglodytarum</name>
    <name type="common">fe'i banana</name>
    <dbReference type="NCBI Taxonomy" id="320322"/>
    <lineage>
        <taxon>Eukaryota</taxon>
        <taxon>Viridiplantae</taxon>
        <taxon>Streptophyta</taxon>
        <taxon>Embryophyta</taxon>
        <taxon>Tracheophyta</taxon>
        <taxon>Spermatophyta</taxon>
        <taxon>Magnoliopsida</taxon>
        <taxon>Liliopsida</taxon>
        <taxon>Zingiberales</taxon>
        <taxon>Musaceae</taxon>
        <taxon>Musa</taxon>
    </lineage>
</organism>
<feature type="region of interest" description="Disordered" evidence="1">
    <location>
        <begin position="42"/>
        <end position="72"/>
    </location>
</feature>
<dbReference type="AlphaFoldDB" id="A0A9E7ED50"/>
<accession>A0A9E7ED50</accession>
<reference evidence="2" key="1">
    <citation type="submission" date="2022-05" db="EMBL/GenBank/DDBJ databases">
        <title>The Musa troglodytarum L. genome provides insights into the mechanism of non-climacteric behaviour and enrichment of carotenoids.</title>
        <authorList>
            <person name="Wang J."/>
        </authorList>
    </citation>
    <scope>NUCLEOTIDE SEQUENCE</scope>
    <source>
        <tissue evidence="2">Leaf</tissue>
    </source>
</reference>
<gene>
    <name evidence="2" type="ORF">MUK42_09742</name>
</gene>
<dbReference type="EMBL" id="CP097502">
    <property type="protein sequence ID" value="URD74929.1"/>
    <property type="molecule type" value="Genomic_DNA"/>
</dbReference>
<sequence>VRQAGAVGRAATGVREAGEGVPPAAVGPDVLRVRLRRHGVRRLRARRKRRRRAAARAALLPPADLHAAAAAQ</sequence>
<name>A0A9E7ED50_9LILI</name>
<keyword evidence="3" id="KW-1185">Reference proteome</keyword>
<evidence type="ECO:0000313" key="2">
    <source>
        <dbReference type="EMBL" id="URD74929.1"/>
    </source>
</evidence>
<feature type="region of interest" description="Disordered" evidence="1">
    <location>
        <begin position="1"/>
        <end position="21"/>
    </location>
</feature>